<reference evidence="2 3" key="2">
    <citation type="submission" date="2018-11" db="EMBL/GenBank/DDBJ databases">
        <authorList>
            <consortium name="Pathogen Informatics"/>
        </authorList>
    </citation>
    <scope>NUCLEOTIDE SEQUENCE [LARGE SCALE GENOMIC DNA]</scope>
</reference>
<dbReference type="Gene3D" id="3.40.50.300">
    <property type="entry name" value="P-loop containing nucleotide triphosphate hydrolases"/>
    <property type="match status" value="1"/>
</dbReference>
<dbReference type="InterPro" id="IPR027417">
    <property type="entry name" value="P-loop_NTPase"/>
</dbReference>
<dbReference type="WBParaSite" id="NBR_0000404001-mRNA-1">
    <property type="protein sequence ID" value="NBR_0000404001-mRNA-1"/>
    <property type="gene ID" value="NBR_0000404001"/>
</dbReference>
<evidence type="ECO:0000313" key="3">
    <source>
        <dbReference type="Proteomes" id="UP000271162"/>
    </source>
</evidence>
<accession>A0A0N4XND8</accession>
<organism evidence="4">
    <name type="scientific">Nippostrongylus brasiliensis</name>
    <name type="common">Rat hookworm</name>
    <dbReference type="NCBI Taxonomy" id="27835"/>
    <lineage>
        <taxon>Eukaryota</taxon>
        <taxon>Metazoa</taxon>
        <taxon>Ecdysozoa</taxon>
        <taxon>Nematoda</taxon>
        <taxon>Chromadorea</taxon>
        <taxon>Rhabditida</taxon>
        <taxon>Rhabditina</taxon>
        <taxon>Rhabditomorpha</taxon>
        <taxon>Strongyloidea</taxon>
        <taxon>Heligmosomidae</taxon>
        <taxon>Nippostrongylus</taxon>
    </lineage>
</organism>
<dbReference type="AlphaFoldDB" id="A0A0N4XND8"/>
<keyword evidence="1" id="KW-0472">Membrane</keyword>
<gene>
    <name evidence="2" type="ORF">NBR_LOCUS4041</name>
</gene>
<feature type="transmembrane region" description="Helical" evidence="1">
    <location>
        <begin position="65"/>
        <end position="83"/>
    </location>
</feature>
<evidence type="ECO:0000256" key="1">
    <source>
        <dbReference type="SAM" id="Phobius"/>
    </source>
</evidence>
<dbReference type="STRING" id="27835.A0A0N4XND8"/>
<evidence type="ECO:0000313" key="2">
    <source>
        <dbReference type="EMBL" id="VDL67630.1"/>
    </source>
</evidence>
<protein>
    <submittedName>
        <fullName evidence="4">ABC transmembrane type-1 domain-containing protein</fullName>
    </submittedName>
</protein>
<evidence type="ECO:0000313" key="4">
    <source>
        <dbReference type="WBParaSite" id="NBR_0000404001-mRNA-1"/>
    </source>
</evidence>
<dbReference type="Proteomes" id="UP000271162">
    <property type="component" value="Unassembled WGS sequence"/>
</dbReference>
<reference evidence="4" key="1">
    <citation type="submission" date="2017-02" db="UniProtKB">
        <authorList>
            <consortium name="WormBaseParasite"/>
        </authorList>
    </citation>
    <scope>IDENTIFICATION</scope>
</reference>
<sequence>MKDGVVVETGTHRELMARNGLYHELVSAQVFSDIDPENSVKLFYVSLQVFSKRAGDPELKADGHFWALMFLVLGGIDAIINFTQV</sequence>
<keyword evidence="1" id="KW-1133">Transmembrane helix</keyword>
<keyword evidence="1" id="KW-0812">Transmembrane</keyword>
<name>A0A0N4XND8_NIPBR</name>
<keyword evidence="3" id="KW-1185">Reference proteome</keyword>
<proteinExistence type="predicted"/>
<dbReference type="EMBL" id="UYSL01006909">
    <property type="protein sequence ID" value="VDL67630.1"/>
    <property type="molecule type" value="Genomic_DNA"/>
</dbReference>